<evidence type="ECO:0000313" key="2">
    <source>
        <dbReference type="EMBL" id="GBN51208.1"/>
    </source>
</evidence>
<dbReference type="AlphaFoldDB" id="A0A4Y2PGR9"/>
<reference evidence="2 3" key="1">
    <citation type="journal article" date="2019" name="Sci. Rep.">
        <title>Orb-weaving spider Araneus ventricosus genome elucidates the spidroin gene catalogue.</title>
        <authorList>
            <person name="Kono N."/>
            <person name="Nakamura H."/>
            <person name="Ohtoshi R."/>
            <person name="Moran D.A.P."/>
            <person name="Shinohara A."/>
            <person name="Yoshida Y."/>
            <person name="Fujiwara M."/>
            <person name="Mori M."/>
            <person name="Tomita M."/>
            <person name="Arakawa K."/>
        </authorList>
    </citation>
    <scope>NUCLEOTIDE SEQUENCE [LARGE SCALE GENOMIC DNA]</scope>
</reference>
<dbReference type="OrthoDB" id="6427483at2759"/>
<name>A0A4Y2PGR9_ARAVE</name>
<keyword evidence="1" id="KW-0812">Transmembrane</keyword>
<feature type="transmembrane region" description="Helical" evidence="1">
    <location>
        <begin position="116"/>
        <end position="135"/>
    </location>
</feature>
<evidence type="ECO:0000256" key="1">
    <source>
        <dbReference type="SAM" id="Phobius"/>
    </source>
</evidence>
<keyword evidence="3" id="KW-1185">Reference proteome</keyword>
<organism evidence="2 3">
    <name type="scientific">Araneus ventricosus</name>
    <name type="common">Orbweaver spider</name>
    <name type="synonym">Epeira ventricosa</name>
    <dbReference type="NCBI Taxonomy" id="182803"/>
    <lineage>
        <taxon>Eukaryota</taxon>
        <taxon>Metazoa</taxon>
        <taxon>Ecdysozoa</taxon>
        <taxon>Arthropoda</taxon>
        <taxon>Chelicerata</taxon>
        <taxon>Arachnida</taxon>
        <taxon>Araneae</taxon>
        <taxon>Araneomorphae</taxon>
        <taxon>Entelegynae</taxon>
        <taxon>Araneoidea</taxon>
        <taxon>Araneidae</taxon>
        <taxon>Araneus</taxon>
    </lineage>
</organism>
<feature type="transmembrane region" description="Helical" evidence="1">
    <location>
        <begin position="41"/>
        <end position="69"/>
    </location>
</feature>
<feature type="transmembrane region" description="Helical" evidence="1">
    <location>
        <begin position="155"/>
        <end position="176"/>
    </location>
</feature>
<sequence>MYLTAPVLHAAVFTSVAQEEQDVIDFYSFGSKLHDKTHIKIVVFIGEYIYCTAFLQFPCLIALSLCVIIHRYGLILRQFNVYLRSMNMQTKYADYNDVLRNYNIIEEKIHLLKRSLSLPLFIVLLNGFFVLYTVLSLSLYNEFRPYMMVEMGCNAFTGVFLLSSSTIFASGIPRYISEIKNTVAFLIEERQLSKLNRDKEIRILERMEKKDLIYLSACGIVDFKKSFLLTAFGTLLTYGLLIMRLN</sequence>
<protein>
    <recommendedName>
        <fullName evidence="4">Gustatory receptor</fullName>
    </recommendedName>
</protein>
<keyword evidence="1" id="KW-0472">Membrane</keyword>
<proteinExistence type="predicted"/>
<evidence type="ECO:0008006" key="4">
    <source>
        <dbReference type="Google" id="ProtNLM"/>
    </source>
</evidence>
<comment type="caution">
    <text evidence="2">The sequence shown here is derived from an EMBL/GenBank/DDBJ whole genome shotgun (WGS) entry which is preliminary data.</text>
</comment>
<gene>
    <name evidence="2" type="ORF">AVEN_74339_1</name>
</gene>
<keyword evidence="1" id="KW-1133">Transmembrane helix</keyword>
<dbReference type="EMBL" id="BGPR01011414">
    <property type="protein sequence ID" value="GBN51208.1"/>
    <property type="molecule type" value="Genomic_DNA"/>
</dbReference>
<accession>A0A4Y2PGR9</accession>
<evidence type="ECO:0000313" key="3">
    <source>
        <dbReference type="Proteomes" id="UP000499080"/>
    </source>
</evidence>
<feature type="transmembrane region" description="Helical" evidence="1">
    <location>
        <begin position="227"/>
        <end position="245"/>
    </location>
</feature>
<dbReference type="Proteomes" id="UP000499080">
    <property type="component" value="Unassembled WGS sequence"/>
</dbReference>